<organism evidence="7 8">
    <name type="scientific">Coffea canephora</name>
    <name type="common">Robusta coffee</name>
    <dbReference type="NCBI Taxonomy" id="49390"/>
    <lineage>
        <taxon>Eukaryota</taxon>
        <taxon>Viridiplantae</taxon>
        <taxon>Streptophyta</taxon>
        <taxon>Embryophyta</taxon>
        <taxon>Tracheophyta</taxon>
        <taxon>Spermatophyta</taxon>
        <taxon>Magnoliopsida</taxon>
        <taxon>eudicotyledons</taxon>
        <taxon>Gunneridae</taxon>
        <taxon>Pentapetalae</taxon>
        <taxon>asterids</taxon>
        <taxon>lamiids</taxon>
        <taxon>Gentianales</taxon>
        <taxon>Rubiaceae</taxon>
        <taxon>Ixoroideae</taxon>
        <taxon>Gardenieae complex</taxon>
        <taxon>Bertiereae - Coffeeae clade</taxon>
        <taxon>Coffeeae</taxon>
        <taxon>Coffea</taxon>
    </lineage>
</organism>
<dbReference type="Pfam" id="PF03468">
    <property type="entry name" value="XS"/>
    <property type="match status" value="1"/>
</dbReference>
<evidence type="ECO:0000256" key="2">
    <source>
        <dbReference type="ARBA" id="ARBA00023158"/>
    </source>
</evidence>
<dbReference type="Pfam" id="PF03469">
    <property type="entry name" value="XH"/>
    <property type="match status" value="1"/>
</dbReference>
<keyword evidence="2" id="KW-0943">RNA-mediated gene silencing</keyword>
<dbReference type="GO" id="GO:0080188">
    <property type="term" value="P:gene silencing by siRNA-directed DNA methylation"/>
    <property type="evidence" value="ECO:0007669"/>
    <property type="project" value="InterPro"/>
</dbReference>
<accession>A0A068UT73</accession>
<dbReference type="STRING" id="49390.A0A068UT73"/>
<keyword evidence="8" id="KW-1185">Reference proteome</keyword>
<dbReference type="Proteomes" id="UP000295252">
    <property type="component" value="Chromosome V"/>
</dbReference>
<proteinExistence type="predicted"/>
<feature type="domain" description="Factor of DNA methylation 1-5/IDN2" evidence="5">
    <location>
        <begin position="603"/>
        <end position="733"/>
    </location>
</feature>
<dbReference type="OMA" id="NDEMEMM"/>
<dbReference type="PhylomeDB" id="A0A068UT73"/>
<dbReference type="InterPro" id="IPR005379">
    <property type="entry name" value="FDM1-5/IDN2_XH"/>
</dbReference>
<feature type="domain" description="Zinc finger-XS" evidence="6">
    <location>
        <begin position="63"/>
        <end position="104"/>
    </location>
</feature>
<dbReference type="CDD" id="cd12266">
    <property type="entry name" value="RRM_like_XS"/>
    <property type="match status" value="1"/>
</dbReference>
<dbReference type="Pfam" id="PF03470">
    <property type="entry name" value="zf-XS"/>
    <property type="match status" value="1"/>
</dbReference>
<protein>
    <recommendedName>
        <fullName evidence="9">Factor of DNA methylation 1-5/IDN2 domain-containing protein</fullName>
    </recommendedName>
</protein>
<dbReference type="InterPro" id="IPR045177">
    <property type="entry name" value="FDM1-5/IDN2"/>
</dbReference>
<keyword evidence="1 3" id="KW-0175">Coiled coil</keyword>
<dbReference type="FunCoup" id="A0A068UT73">
    <property type="interactions" value="19"/>
</dbReference>
<evidence type="ECO:0000259" key="4">
    <source>
        <dbReference type="Pfam" id="PF03468"/>
    </source>
</evidence>
<evidence type="ECO:0000313" key="7">
    <source>
        <dbReference type="EMBL" id="CDP10823.1"/>
    </source>
</evidence>
<evidence type="ECO:0000259" key="6">
    <source>
        <dbReference type="Pfam" id="PF03470"/>
    </source>
</evidence>
<gene>
    <name evidence="7" type="ORF">GSCOC_T00031712001</name>
</gene>
<evidence type="ECO:0000256" key="1">
    <source>
        <dbReference type="ARBA" id="ARBA00023054"/>
    </source>
</evidence>
<dbReference type="InterPro" id="IPR005380">
    <property type="entry name" value="XS_domain"/>
</dbReference>
<evidence type="ECO:0008006" key="9">
    <source>
        <dbReference type="Google" id="ProtNLM"/>
    </source>
</evidence>
<dbReference type="EMBL" id="HG739132">
    <property type="protein sequence ID" value="CDP10823.1"/>
    <property type="molecule type" value="Genomic_DNA"/>
</dbReference>
<feature type="coiled-coil region" evidence="3">
    <location>
        <begin position="399"/>
        <end position="588"/>
    </location>
</feature>
<evidence type="ECO:0000313" key="8">
    <source>
        <dbReference type="Proteomes" id="UP000295252"/>
    </source>
</evidence>
<dbReference type="InterPro" id="IPR038588">
    <property type="entry name" value="XS_domain_sf"/>
</dbReference>
<evidence type="ECO:0000256" key="3">
    <source>
        <dbReference type="SAM" id="Coils"/>
    </source>
</evidence>
<dbReference type="PANTHER" id="PTHR21596:SF23">
    <property type="entry name" value="FACTOR OF DNA METHYLATION 4"/>
    <property type="match status" value="1"/>
</dbReference>
<dbReference type="OrthoDB" id="1892195at2759"/>
<evidence type="ECO:0000259" key="5">
    <source>
        <dbReference type="Pfam" id="PF03469"/>
    </source>
</evidence>
<name>A0A068UT73_COFCA</name>
<dbReference type="PANTHER" id="PTHR21596">
    <property type="entry name" value="RIBONUCLEASE P SUBUNIT P38"/>
    <property type="match status" value="1"/>
</dbReference>
<feature type="domain" description="XS" evidence="4">
    <location>
        <begin position="224"/>
        <end position="334"/>
    </location>
</feature>
<reference evidence="8" key="1">
    <citation type="journal article" date="2014" name="Science">
        <title>The coffee genome provides insight into the convergent evolution of caffeine biosynthesis.</title>
        <authorList>
            <person name="Denoeud F."/>
            <person name="Carretero-Paulet L."/>
            <person name="Dereeper A."/>
            <person name="Droc G."/>
            <person name="Guyot R."/>
            <person name="Pietrella M."/>
            <person name="Zheng C."/>
            <person name="Alberti A."/>
            <person name="Anthony F."/>
            <person name="Aprea G."/>
            <person name="Aury J.M."/>
            <person name="Bento P."/>
            <person name="Bernard M."/>
            <person name="Bocs S."/>
            <person name="Campa C."/>
            <person name="Cenci A."/>
            <person name="Combes M.C."/>
            <person name="Crouzillat D."/>
            <person name="Da Silva C."/>
            <person name="Daddiego L."/>
            <person name="De Bellis F."/>
            <person name="Dussert S."/>
            <person name="Garsmeur O."/>
            <person name="Gayraud T."/>
            <person name="Guignon V."/>
            <person name="Jahn K."/>
            <person name="Jamilloux V."/>
            <person name="Joet T."/>
            <person name="Labadie K."/>
            <person name="Lan T."/>
            <person name="Leclercq J."/>
            <person name="Lepelley M."/>
            <person name="Leroy T."/>
            <person name="Li L.T."/>
            <person name="Librado P."/>
            <person name="Lopez L."/>
            <person name="Munoz A."/>
            <person name="Noel B."/>
            <person name="Pallavicini A."/>
            <person name="Perrotta G."/>
            <person name="Poncet V."/>
            <person name="Pot D."/>
            <person name="Priyono X."/>
            <person name="Rigoreau M."/>
            <person name="Rouard M."/>
            <person name="Rozas J."/>
            <person name="Tranchant-Dubreuil C."/>
            <person name="VanBuren R."/>
            <person name="Zhang Q."/>
            <person name="Andrade A.C."/>
            <person name="Argout X."/>
            <person name="Bertrand B."/>
            <person name="de Kochko A."/>
            <person name="Graziosi G."/>
            <person name="Henry R.J."/>
            <person name="Jayarama X."/>
            <person name="Ming R."/>
            <person name="Nagai C."/>
            <person name="Rounsley S."/>
            <person name="Sankoff D."/>
            <person name="Giuliano G."/>
            <person name="Albert V.A."/>
            <person name="Wincker P."/>
            <person name="Lashermes P."/>
        </authorList>
    </citation>
    <scope>NUCLEOTIDE SEQUENCE [LARGE SCALE GENOMIC DNA]</scope>
    <source>
        <strain evidence="8">cv. DH200-94</strain>
    </source>
</reference>
<sequence length="738" mass="86479">MGLPVSFPCTHFFFFVSLTMSPRRDKRIDSRRDSELEELKYRYYKELRDEKVRIRGSGNYLRCPYCPDCRRKEYDFKELMRHSCRIGRESKSSSFREKARHLGLLKYLQRIEDTAVPHSNGRSPEQIYSCKDIMSTSSPRLHKIVHLESGKTIGARRSSGERNSVEIDEYIEDVVLSAERTENVETDPASRAKSVATPAKSTFPSMPPVSFATSCEPSTRNAKEDLIVWPWMAVVANIPVELKNGKYVAESGRKLREEWISKGYNPVKVHPLWNFKGHSGFAIVEFNRDWDGFKNAITFEKAFEVDLHGKRDWYAKKHKNSGLFAWIARYEEYHLKGLIGDYLRKNGDLKTVSDIQREDKRKDTQLVCSLTNELEVKNQKCEDMKKKISRTEILMGNVMKQKEDMIEGHYEKMKKMQQDHCEQLQHVVSEHEKSTLALEARRRELQMREKELKYRQALNESEKKKLDDQQEMNERAILEQKKADEKMWKLAEDQKREKEELHKRIIDLEAKLDQKQKLELEIERLKGTAEVMKHMGEEGDKEAENNMNSIELELKEKEEELDALEAINQALIVKERKTNDEVQEARKELINGLKDSRAFIHVKRMGELDEKPFHSAAERKFSHTEAAEKAIELCSLWEDNLRDPSWHPYRVIIDGENAKEIIDENDEKLKSLEDEYGDEVYQAVVKALDEMNEYNPSGRYPLPELWNLKAGRKASLREGVEHILKLWKVNKRKRATYT</sequence>
<dbReference type="InterPro" id="IPR005381">
    <property type="entry name" value="Znf-XS_domain"/>
</dbReference>
<dbReference type="Gramene" id="CDP10823">
    <property type="protein sequence ID" value="CDP10823"/>
    <property type="gene ID" value="GSCOC_T00031712001"/>
</dbReference>
<dbReference type="Gene3D" id="3.30.70.2890">
    <property type="entry name" value="XS domain"/>
    <property type="match status" value="1"/>
</dbReference>
<dbReference type="InParanoid" id="A0A068UT73"/>
<dbReference type="AlphaFoldDB" id="A0A068UT73"/>